<evidence type="ECO:0000256" key="4">
    <source>
        <dbReference type="ARBA" id="ARBA00042703"/>
    </source>
</evidence>
<dbReference type="EC" id="3.1.1.116" evidence="3"/>
<reference evidence="13 14" key="1">
    <citation type="journal article" date="2024" name="Insects">
        <title>An Improved Chromosome-Level Genome Assembly of the Firefly Pyrocoelia pectoralis.</title>
        <authorList>
            <person name="Fu X."/>
            <person name="Meyer-Rochow V.B."/>
            <person name="Ballantyne L."/>
            <person name="Zhu X."/>
        </authorList>
    </citation>
    <scope>NUCLEOTIDE SEQUENCE [LARGE SCALE GENOMIC DNA]</scope>
    <source>
        <strain evidence="13">XCY_ONT2</strain>
    </source>
</reference>
<evidence type="ECO:0000313" key="14">
    <source>
        <dbReference type="Proteomes" id="UP001329430"/>
    </source>
</evidence>
<proteinExistence type="inferred from homology"/>
<comment type="caution">
    <text evidence="13">The sequence shown here is derived from an EMBL/GenBank/DDBJ whole genome shotgun (WGS) entry which is preliminary data.</text>
</comment>
<accession>A0AAN7V058</accession>
<dbReference type="EMBL" id="JAVRBK010000010">
    <property type="protein sequence ID" value="KAK5638982.1"/>
    <property type="molecule type" value="Genomic_DNA"/>
</dbReference>
<evidence type="ECO:0000256" key="1">
    <source>
        <dbReference type="ARBA" id="ARBA00008645"/>
    </source>
</evidence>
<dbReference type="PANTHER" id="PTHR46118:SF4">
    <property type="entry name" value="PROTEIN ABHD11"/>
    <property type="match status" value="1"/>
</dbReference>
<dbReference type="AlphaFoldDB" id="A0AAN7V058"/>
<organism evidence="13 14">
    <name type="scientific">Pyrocoelia pectoralis</name>
    <dbReference type="NCBI Taxonomy" id="417401"/>
    <lineage>
        <taxon>Eukaryota</taxon>
        <taxon>Metazoa</taxon>
        <taxon>Ecdysozoa</taxon>
        <taxon>Arthropoda</taxon>
        <taxon>Hexapoda</taxon>
        <taxon>Insecta</taxon>
        <taxon>Pterygota</taxon>
        <taxon>Neoptera</taxon>
        <taxon>Endopterygota</taxon>
        <taxon>Coleoptera</taxon>
        <taxon>Polyphaga</taxon>
        <taxon>Elateriformia</taxon>
        <taxon>Elateroidea</taxon>
        <taxon>Lampyridae</taxon>
        <taxon>Lampyrinae</taxon>
        <taxon>Pyrocoelia</taxon>
    </lineage>
</organism>
<evidence type="ECO:0000256" key="7">
    <source>
        <dbReference type="ARBA" id="ARBA00044064"/>
    </source>
</evidence>
<evidence type="ECO:0000256" key="3">
    <source>
        <dbReference type="ARBA" id="ARBA00026104"/>
    </source>
</evidence>
<evidence type="ECO:0000256" key="8">
    <source>
        <dbReference type="ARBA" id="ARBA00048283"/>
    </source>
</evidence>
<feature type="domain" description="AB hydrolase-1" evidence="12">
    <location>
        <begin position="34"/>
        <end position="134"/>
    </location>
</feature>
<evidence type="ECO:0000256" key="9">
    <source>
        <dbReference type="ARBA" id="ARBA00048504"/>
    </source>
</evidence>
<evidence type="ECO:0000256" key="5">
    <source>
        <dbReference type="ARBA" id="ARBA00043667"/>
    </source>
</evidence>
<evidence type="ECO:0000256" key="2">
    <source>
        <dbReference type="ARBA" id="ARBA00022801"/>
    </source>
</evidence>
<evidence type="ECO:0000259" key="12">
    <source>
        <dbReference type="Pfam" id="PF00561"/>
    </source>
</evidence>
<sequence>MRYVLTCHRFHTQKVIDMAFDVYEERLPIGIRRNPLIIMHGILGCKDEWRQFGERANSNRKIIALDARNHGESPYDENHTYPLMVEDVKLLFTKQKLQRACLLGHSMGGQTFAHLALKHPSLVEKLIIVDVSPITVPSAIRPLGDILNTMVQVQLPVNMTMCEARICVEKQLEKRIKDPRIRTSLLNNLIQQPDGRCSRFTVVAKHIKCYFQVFLEIKRFGVI</sequence>
<dbReference type="PANTHER" id="PTHR46118">
    <property type="entry name" value="PROTEIN ABHD11"/>
    <property type="match status" value="1"/>
</dbReference>
<comment type="similarity">
    <text evidence="1">Belongs to the AB hydrolase superfamily.</text>
</comment>
<comment type="catalytic activity">
    <reaction evidence="9">
        <text>1,2-didecanoylglycerol + H2O = decanoylglycerol + decanoate + H(+)</text>
        <dbReference type="Rhea" id="RHEA:48596"/>
        <dbReference type="ChEBI" id="CHEBI:11152"/>
        <dbReference type="ChEBI" id="CHEBI:15377"/>
        <dbReference type="ChEBI" id="CHEBI:15378"/>
        <dbReference type="ChEBI" id="CHEBI:27689"/>
        <dbReference type="ChEBI" id="CHEBI:90605"/>
    </reaction>
</comment>
<comment type="catalytic activity">
    <reaction evidence="11">
        <text>1-octadecanoyl-2-(5Z,8Z,11Z,14Z-eicosatetraenoyl)-sn-glycerol + H2O = 2-(5Z,8Z,11Z,14Z-eicosatetraenoyl)-glycerol + octadecanoate + H(+)</text>
        <dbReference type="Rhea" id="RHEA:38507"/>
        <dbReference type="ChEBI" id="CHEBI:15377"/>
        <dbReference type="ChEBI" id="CHEBI:15378"/>
        <dbReference type="ChEBI" id="CHEBI:25629"/>
        <dbReference type="ChEBI" id="CHEBI:52392"/>
        <dbReference type="ChEBI" id="CHEBI:75728"/>
    </reaction>
</comment>
<evidence type="ECO:0000256" key="11">
    <source>
        <dbReference type="ARBA" id="ARBA00048919"/>
    </source>
</evidence>
<dbReference type="InterPro" id="IPR029058">
    <property type="entry name" value="AB_hydrolase_fold"/>
</dbReference>
<dbReference type="Pfam" id="PF00561">
    <property type="entry name" value="Abhydrolase_1"/>
    <property type="match status" value="1"/>
</dbReference>
<dbReference type="Gene3D" id="3.40.50.1820">
    <property type="entry name" value="alpha/beta hydrolase"/>
    <property type="match status" value="1"/>
</dbReference>
<dbReference type="InterPro" id="IPR000073">
    <property type="entry name" value="AB_hydrolase_1"/>
</dbReference>
<dbReference type="Proteomes" id="UP001329430">
    <property type="component" value="Chromosome 10"/>
</dbReference>
<comment type="catalytic activity">
    <reaction evidence="5">
        <text>a 1,2-diacyl-sn-glycerol + H2O = a 2-acylglycerol + a fatty acid + H(+)</text>
        <dbReference type="Rhea" id="RHEA:33275"/>
        <dbReference type="ChEBI" id="CHEBI:15377"/>
        <dbReference type="ChEBI" id="CHEBI:15378"/>
        <dbReference type="ChEBI" id="CHEBI:17389"/>
        <dbReference type="ChEBI" id="CHEBI:17815"/>
        <dbReference type="ChEBI" id="CHEBI:28868"/>
        <dbReference type="EC" id="3.1.1.116"/>
    </reaction>
</comment>
<dbReference type="PRINTS" id="PR00111">
    <property type="entry name" value="ABHYDROLASE"/>
</dbReference>
<comment type="catalytic activity">
    <reaction evidence="6">
        <text>a 1,3-diacyl-sn-glycerol + H2O = a 1-acyl-sn-glycerol + a fatty acid + H(+)</text>
        <dbReference type="Rhea" id="RHEA:38503"/>
        <dbReference type="ChEBI" id="CHEBI:15377"/>
        <dbReference type="ChEBI" id="CHEBI:15378"/>
        <dbReference type="ChEBI" id="CHEBI:28868"/>
        <dbReference type="ChEBI" id="CHEBI:64683"/>
        <dbReference type="ChEBI" id="CHEBI:77272"/>
    </reaction>
</comment>
<protein>
    <recommendedName>
        <fullName evidence="7">sn-1-specific diacylglycerol lipase ABHD11</fullName>
        <ecNumber evidence="3">3.1.1.116</ecNumber>
    </recommendedName>
    <alternativeName>
        <fullName evidence="4">Alpha/beta hydrolase domain-containing protein 11</fullName>
    </alternativeName>
</protein>
<evidence type="ECO:0000256" key="6">
    <source>
        <dbReference type="ARBA" id="ARBA00043742"/>
    </source>
</evidence>
<evidence type="ECO:0000256" key="10">
    <source>
        <dbReference type="ARBA" id="ARBA00048513"/>
    </source>
</evidence>
<comment type="catalytic activity">
    <reaction evidence="8">
        <text>1-octadecanoyl-2-(4Z,7Z,10Z,13Z,16Z,19Z-docosahexaenoyl)-sn-glycerol + H2O = 2-(4Z,7Z,10Z,13Z,16Z,19Z-docosahexaenoyl)-glycerol + octadecanoate + H(+)</text>
        <dbReference type="Rhea" id="RHEA:77107"/>
        <dbReference type="ChEBI" id="CHEBI:15377"/>
        <dbReference type="ChEBI" id="CHEBI:15378"/>
        <dbReference type="ChEBI" id="CHEBI:25629"/>
        <dbReference type="ChEBI" id="CHEBI:77129"/>
        <dbReference type="ChEBI" id="CHEBI:186738"/>
    </reaction>
</comment>
<gene>
    <name evidence="13" type="ORF">RI129_013277</name>
</gene>
<dbReference type="GO" id="GO:0005739">
    <property type="term" value="C:mitochondrion"/>
    <property type="evidence" value="ECO:0007669"/>
    <property type="project" value="TreeGrafter"/>
</dbReference>
<dbReference type="GO" id="GO:0052689">
    <property type="term" value="F:carboxylic ester hydrolase activity"/>
    <property type="evidence" value="ECO:0007669"/>
    <property type="project" value="TreeGrafter"/>
</dbReference>
<dbReference type="SUPFAM" id="SSF53474">
    <property type="entry name" value="alpha/beta-Hydrolases"/>
    <property type="match status" value="1"/>
</dbReference>
<comment type="catalytic activity">
    <reaction evidence="10">
        <text>1-octadecanoyl-2-(9Z-octadecenoyl)-sn-glycerol + H2O = 2-(9Z-octadecenoyl)-glycerol + octadecanoate + H(+)</text>
        <dbReference type="Rhea" id="RHEA:77103"/>
        <dbReference type="ChEBI" id="CHEBI:15377"/>
        <dbReference type="ChEBI" id="CHEBI:15378"/>
        <dbReference type="ChEBI" id="CHEBI:25629"/>
        <dbReference type="ChEBI" id="CHEBI:73990"/>
        <dbReference type="ChEBI" id="CHEBI:75468"/>
    </reaction>
</comment>
<evidence type="ECO:0000313" key="13">
    <source>
        <dbReference type="EMBL" id="KAK5638982.1"/>
    </source>
</evidence>
<name>A0AAN7V058_9COLE</name>
<keyword evidence="2" id="KW-0378">Hydrolase</keyword>
<keyword evidence="14" id="KW-1185">Reference proteome</keyword>